<dbReference type="OMA" id="AMADYHI"/>
<dbReference type="OrthoDB" id="3231855at2759"/>
<gene>
    <name evidence="3" type="ORF">ARMOST_00686</name>
</gene>
<reference evidence="4" key="1">
    <citation type="journal article" date="2017" name="Nat. Ecol. Evol.">
        <title>Genome expansion and lineage-specific genetic innovations in the forest pathogenic fungi Armillaria.</title>
        <authorList>
            <person name="Sipos G."/>
            <person name="Prasanna A.N."/>
            <person name="Walter M.C."/>
            <person name="O'Connor E."/>
            <person name="Balint B."/>
            <person name="Krizsan K."/>
            <person name="Kiss B."/>
            <person name="Hess J."/>
            <person name="Varga T."/>
            <person name="Slot J."/>
            <person name="Riley R."/>
            <person name="Boka B."/>
            <person name="Rigling D."/>
            <person name="Barry K."/>
            <person name="Lee J."/>
            <person name="Mihaltcheva S."/>
            <person name="LaButti K."/>
            <person name="Lipzen A."/>
            <person name="Waldron R."/>
            <person name="Moloney N.M."/>
            <person name="Sperisen C."/>
            <person name="Kredics L."/>
            <person name="Vagvoelgyi C."/>
            <person name="Patrignani A."/>
            <person name="Fitzpatrick D."/>
            <person name="Nagy I."/>
            <person name="Doyle S."/>
            <person name="Anderson J.B."/>
            <person name="Grigoriev I.V."/>
            <person name="Gueldener U."/>
            <person name="Muensterkoetter M."/>
            <person name="Nagy L.G."/>
        </authorList>
    </citation>
    <scope>NUCLEOTIDE SEQUENCE [LARGE SCALE GENOMIC DNA]</scope>
    <source>
        <strain evidence="4">C18/9</strain>
    </source>
</reference>
<evidence type="ECO:0000256" key="1">
    <source>
        <dbReference type="SAM" id="MobiDB-lite"/>
    </source>
</evidence>
<evidence type="ECO:0000313" key="3">
    <source>
        <dbReference type="EMBL" id="SJK97434.1"/>
    </source>
</evidence>
<feature type="region of interest" description="Disordered" evidence="1">
    <location>
        <begin position="167"/>
        <end position="251"/>
    </location>
</feature>
<protein>
    <recommendedName>
        <fullName evidence="2">Smr domain-containing protein</fullName>
    </recommendedName>
</protein>
<keyword evidence="4" id="KW-1185">Reference proteome</keyword>
<dbReference type="STRING" id="47428.A0A284QLU5"/>
<feature type="compositionally biased region" description="Basic and acidic residues" evidence="1">
    <location>
        <begin position="225"/>
        <end position="237"/>
    </location>
</feature>
<dbReference type="PANTHER" id="PTHR47417:SF1">
    <property type="entry name" value="SMR DOMAIN-CONTAINING PROTEIN YPL199C"/>
    <property type="match status" value="1"/>
</dbReference>
<feature type="compositionally biased region" description="Pro residues" evidence="1">
    <location>
        <begin position="240"/>
        <end position="249"/>
    </location>
</feature>
<dbReference type="InterPro" id="IPR053020">
    <property type="entry name" value="Smr_domain_protein"/>
</dbReference>
<accession>A0A284QLU5</accession>
<dbReference type="SUPFAM" id="SSF160443">
    <property type="entry name" value="SMR domain-like"/>
    <property type="match status" value="1"/>
</dbReference>
<dbReference type="InterPro" id="IPR036063">
    <property type="entry name" value="Smr_dom_sf"/>
</dbReference>
<evidence type="ECO:0000259" key="2">
    <source>
        <dbReference type="PROSITE" id="PS50828"/>
    </source>
</evidence>
<feature type="compositionally biased region" description="Pro residues" evidence="1">
    <location>
        <begin position="174"/>
        <end position="185"/>
    </location>
</feature>
<dbReference type="EMBL" id="FUEG01000001">
    <property type="protein sequence ID" value="SJK97434.1"/>
    <property type="molecule type" value="Genomic_DNA"/>
</dbReference>
<dbReference type="InterPro" id="IPR002625">
    <property type="entry name" value="Smr_dom"/>
</dbReference>
<feature type="compositionally biased region" description="Low complexity" evidence="1">
    <location>
        <begin position="426"/>
        <end position="444"/>
    </location>
</feature>
<dbReference type="Proteomes" id="UP000219338">
    <property type="component" value="Unassembled WGS sequence"/>
</dbReference>
<proteinExistence type="predicted"/>
<dbReference type="Gene3D" id="3.30.1370.110">
    <property type="match status" value="1"/>
</dbReference>
<evidence type="ECO:0000313" key="4">
    <source>
        <dbReference type="Proteomes" id="UP000219338"/>
    </source>
</evidence>
<dbReference type="PROSITE" id="PS50828">
    <property type="entry name" value="SMR"/>
    <property type="match status" value="1"/>
</dbReference>
<feature type="domain" description="Smr" evidence="2">
    <location>
        <begin position="524"/>
        <end position="576"/>
    </location>
</feature>
<sequence length="611" mass="66073">MDSIFTAIAGLGIRFALQFTSSSQRSGIGPMLLGFWEGVCVHYSANASPNPRVSYLGYLLRIALDLLLSDNIFSVFLTILWTILGVLFSEALGTHHGHDTTHERKSSGSRRTVYTEYTAPITSPVRRLPRAEVRPGPVRPVIDRIIDTTRSEDRASDVSISVPVAAGSIEPSRPSAPSPQLPTPPATLLDEVGDRQIPLPSNPTFSSAAPHDHGAVDHPAQNEDASDHPESPIKDSPPRIIIPPPPQPLSSPNILSAMPVEVPFSSSRLDHLIIPPPMLLQCESSDNESLPTGPDGDATPLMLRAGGDIDVGNNDDPLQTPVGFHTGEGVGGSVDDDPLMTPVHLRHPLALLLLDQENEESLRQDPLFIQGSSTSVGVVAAHAPSDPAPLATIDEPIPVENLDAIPVPAPATVLQRTTTLPEDHSSASSSPPSITSAITSPDSPMLSSRAEALRKQAWSYEMTRKNLRTRLNKAIQQQDRAQEFILKQEIDDCNREIDKLHERAARRHYHSRNRSLQANPIPTIDLHGLLTSEAVIKTEKAFKAVLEEGGKSLRVIVGKGLHSKQRKAKLKPAVEKAMIGCAMLLMYNLRDLTPSAAMGLPVPRISIIRAS</sequence>
<dbReference type="AlphaFoldDB" id="A0A284QLU5"/>
<name>A0A284QLU5_ARMOS</name>
<organism evidence="3 4">
    <name type="scientific">Armillaria ostoyae</name>
    <name type="common">Armillaria root rot fungus</name>
    <dbReference type="NCBI Taxonomy" id="47428"/>
    <lineage>
        <taxon>Eukaryota</taxon>
        <taxon>Fungi</taxon>
        <taxon>Dikarya</taxon>
        <taxon>Basidiomycota</taxon>
        <taxon>Agaricomycotina</taxon>
        <taxon>Agaricomycetes</taxon>
        <taxon>Agaricomycetidae</taxon>
        <taxon>Agaricales</taxon>
        <taxon>Marasmiineae</taxon>
        <taxon>Physalacriaceae</taxon>
        <taxon>Armillaria</taxon>
    </lineage>
</organism>
<feature type="region of interest" description="Disordered" evidence="1">
    <location>
        <begin position="417"/>
        <end position="450"/>
    </location>
</feature>
<dbReference type="Pfam" id="PF01713">
    <property type="entry name" value="Smr"/>
    <property type="match status" value="1"/>
</dbReference>
<dbReference type="PANTHER" id="PTHR47417">
    <property type="entry name" value="SMR DOMAIN-CONTAINING PROTEIN YPL199C"/>
    <property type="match status" value="1"/>
</dbReference>